<dbReference type="Pfam" id="PF16126">
    <property type="entry name" value="DUF4838"/>
    <property type="match status" value="1"/>
</dbReference>
<dbReference type="AlphaFoldDB" id="E1IIC8"/>
<keyword evidence="3" id="KW-1185">Reference proteome</keyword>
<dbReference type="InterPro" id="IPR017853">
    <property type="entry name" value="GH"/>
</dbReference>
<dbReference type="PANTHER" id="PTHR47406">
    <property type="entry name" value="COAGULATION FACTOR 5/8 TYPE, C-TERMINAL"/>
    <property type="match status" value="1"/>
</dbReference>
<dbReference type="InterPro" id="IPR032287">
    <property type="entry name" value="DUF4838"/>
</dbReference>
<dbReference type="Proteomes" id="UP000054010">
    <property type="component" value="Unassembled WGS sequence"/>
</dbReference>
<keyword evidence="1" id="KW-0378">Hydrolase</keyword>
<sequence length="659" mass="72834">MDLTLTPRWAIELASAHPVARFAAEELRRTLQRLGAPALPIVTQADGPRIVLRHGPGGDAFLRATDHAGMLLRGDGPRGLLYAVYDLLEALGCRWVVPGPAGEFLPRRERVVLPAEGLADRPAIARRSLVLGHDLFLADAEAWIAWAAQNRLNTIFVHTIGHGPAIGACRLATWRRRRRVLLPRLTERGLDLELGGHHLRDLLPRRLFTTQPDLFRVADGYRTPDHNFCPSNPQSLALLRQHATAFFQTYPEAQVYHLWPDDLLSGGWCACPSCASLSPSDQSLLAANALAEALAALRPTASVSFLAYHTTEAAPQVVRPHAQVELLFAPRPRSYAQGLGDPQSRLNPVYATQMAEQRAAMGGPVAVFDYYLDAILFKSALPPLAQVIAADMRYYRSQGVAAVHALMTGDRPWLAAPINAYLFARLAWNPEHDPAALLATYAEVRAPRSPAALQRVYTTLEHAWQAVLDRSPAEAALRREVRNQRDPILAPPLDVLDYMAAARPDCELRLERMGRMQADLLAGQAAWDAVMQSAFADRATLEAERAEWEVAAGVLRFLLLRQQLYVMAARGAERVALQQGLAAAQAGLDHLLAWAQTHVPAAARPGHLLLRTILQLHLDQLADQHIALPWQRATLRARRALLLRNLAGDPRLVWELVRR</sequence>
<evidence type="ECO:0000256" key="1">
    <source>
        <dbReference type="ARBA" id="ARBA00022801"/>
    </source>
</evidence>
<comment type="caution">
    <text evidence="2">The sequence shown here is derived from an EMBL/GenBank/DDBJ whole genome shotgun (WGS) entry which is preliminary data.</text>
</comment>
<dbReference type="HOGENOM" id="CLU_416096_0_0_0"/>
<dbReference type="GO" id="GO:0005975">
    <property type="term" value="P:carbohydrate metabolic process"/>
    <property type="evidence" value="ECO:0007669"/>
    <property type="project" value="UniProtKB-ARBA"/>
</dbReference>
<dbReference type="InterPro" id="IPR029018">
    <property type="entry name" value="Hex-like_dom2"/>
</dbReference>
<gene>
    <name evidence="2" type="ORF">OSCT_3079</name>
</gene>
<dbReference type="GO" id="GO:0016787">
    <property type="term" value="F:hydrolase activity"/>
    <property type="evidence" value="ECO:0007669"/>
    <property type="project" value="UniProtKB-KW"/>
</dbReference>
<name>E1IIC8_9CHLR</name>
<accession>E1IIC8</accession>
<protein>
    <recommendedName>
        <fullName evidence="4">DUF4838 domain-containing protein</fullName>
    </recommendedName>
</protein>
<dbReference type="EMBL" id="ADVR01000131">
    <property type="protein sequence ID" value="EFO79078.1"/>
    <property type="molecule type" value="Genomic_DNA"/>
</dbReference>
<proteinExistence type="predicted"/>
<reference evidence="2 3" key="1">
    <citation type="journal article" date="2011" name="J. Bacteriol.">
        <title>Draft genome sequence of the anoxygenic filamentous phototrophic bacterium Oscillochloris trichoides subsp. DG-6.</title>
        <authorList>
            <person name="Kuznetsov B.B."/>
            <person name="Ivanovsky R.N."/>
            <person name="Keppen O.I."/>
            <person name="Sukhacheva M.V."/>
            <person name="Bumazhkin B.K."/>
            <person name="Patutina E.O."/>
            <person name="Beletsky A.V."/>
            <person name="Mardanov A.V."/>
            <person name="Baslerov R.V."/>
            <person name="Panteleeva A.N."/>
            <person name="Kolganova T.V."/>
            <person name="Ravin N.V."/>
            <person name="Skryabin K.G."/>
        </authorList>
    </citation>
    <scope>NUCLEOTIDE SEQUENCE [LARGE SCALE GENOMIC DNA]</scope>
    <source>
        <strain evidence="2 3">DG-6</strain>
    </source>
</reference>
<evidence type="ECO:0000313" key="2">
    <source>
        <dbReference type="EMBL" id="EFO79078.1"/>
    </source>
</evidence>
<evidence type="ECO:0000313" key="3">
    <source>
        <dbReference type="Proteomes" id="UP000054010"/>
    </source>
</evidence>
<dbReference type="eggNOG" id="COG3525">
    <property type="taxonomic scope" value="Bacteria"/>
</dbReference>
<evidence type="ECO:0008006" key="4">
    <source>
        <dbReference type="Google" id="ProtNLM"/>
    </source>
</evidence>
<dbReference type="STRING" id="765420.OSCT_3079"/>
<dbReference type="SUPFAM" id="SSF55545">
    <property type="entry name" value="beta-N-acetylhexosaminidase-like domain"/>
    <property type="match status" value="1"/>
</dbReference>
<dbReference type="PANTHER" id="PTHR47406:SF2">
    <property type="entry name" value="ALPHA GLUCURONIDASE N-TERMINAL DOMAIN-CONTAINING PROTEIN"/>
    <property type="match status" value="1"/>
</dbReference>
<dbReference type="OrthoDB" id="138631at2"/>
<organism evidence="2 3">
    <name type="scientific">Oscillochloris trichoides DG-6</name>
    <dbReference type="NCBI Taxonomy" id="765420"/>
    <lineage>
        <taxon>Bacteria</taxon>
        <taxon>Bacillati</taxon>
        <taxon>Chloroflexota</taxon>
        <taxon>Chloroflexia</taxon>
        <taxon>Chloroflexales</taxon>
        <taxon>Chloroflexineae</taxon>
        <taxon>Oscillochloridaceae</taxon>
        <taxon>Oscillochloris</taxon>
    </lineage>
</organism>
<dbReference type="SUPFAM" id="SSF51445">
    <property type="entry name" value="(Trans)glycosidases"/>
    <property type="match status" value="1"/>
</dbReference>